<dbReference type="STRING" id="76731.RD2015_1049"/>
<feature type="transmembrane region" description="Helical" evidence="1">
    <location>
        <begin position="122"/>
        <end position="149"/>
    </location>
</feature>
<keyword evidence="1" id="KW-1133">Transmembrane helix</keyword>
<protein>
    <submittedName>
        <fullName evidence="3">ORF428 protein</fullName>
    </submittedName>
</protein>
<evidence type="ECO:0000313" key="3">
    <source>
        <dbReference type="EMBL" id="BAB19672.1"/>
    </source>
</evidence>
<organism evidence="3">
    <name type="scientific">Roseateles depolymerans</name>
    <dbReference type="NCBI Taxonomy" id="76731"/>
    <lineage>
        <taxon>Bacteria</taxon>
        <taxon>Pseudomonadati</taxon>
        <taxon>Pseudomonadota</taxon>
        <taxon>Betaproteobacteria</taxon>
        <taxon>Burkholderiales</taxon>
        <taxon>Sphaerotilaceae</taxon>
        <taxon>Roseateles</taxon>
    </lineage>
</organism>
<dbReference type="AlphaFoldDB" id="Q9F206"/>
<dbReference type="EMBL" id="CP013729">
    <property type="protein sequence ID" value="ALV05543.1"/>
    <property type="molecule type" value="Genomic_DNA"/>
</dbReference>
<feature type="transmembrane region" description="Helical" evidence="1">
    <location>
        <begin position="205"/>
        <end position="225"/>
    </location>
</feature>
<dbReference type="KEGG" id="rdp:RD2015_1049"/>
<keyword evidence="1" id="KW-0472">Membrane</keyword>
<sequence length="428" mass="45622">MTPTTIQLVGAALFAVALIHTFSTKFFERLAHSQPRHAGLWHLLGEVEIVFGFWAMVLMLFMFGIEGKASATHYLDTRNFTEPMFVFAIMVIAGTRPILQFAGTVVRLAASAVPLPRGMAMYFMVLALVPLLGSFITEPAAMTLAALMLRDTLFSQTVSRRLMYATVGVLFVNISIGGTLTPFAAPPVLMVASAWNWDMTYMLTHFGWKAALAVGVNAATAALLFRKELGHMGQTGADGANGTDGATAGGGRVPASIIAVQLMFLVGVVVFAHHPAVFMGLFLFFMGFATAYSAHQDRLILKEALLVAFFLAGLVVLGGQQQWWLQPVLLAMDADAVYFGATALTAITDNAALTYLGSLVPGLSEPFKLALVAGAVTGGGLTVIANAPNPAGVAILRERFEDQTIHPLGLLMAALPPTVVAMLAFRML</sequence>
<feature type="transmembrane region" description="Helical" evidence="1">
    <location>
        <begin position="161"/>
        <end position="185"/>
    </location>
</feature>
<feature type="transmembrane region" description="Helical" evidence="1">
    <location>
        <begin position="277"/>
        <end position="294"/>
    </location>
</feature>
<feature type="transmembrane region" description="Helical" evidence="1">
    <location>
        <begin position="84"/>
        <end position="110"/>
    </location>
</feature>
<dbReference type="Proteomes" id="UP000060699">
    <property type="component" value="Chromosome"/>
</dbReference>
<reference evidence="2 4" key="2">
    <citation type="submission" date="2015-12" db="EMBL/GenBank/DDBJ databases">
        <title>Complete genome of Roseateles depolymerans KCTC 42856.</title>
        <authorList>
            <person name="Kim K.M."/>
        </authorList>
    </citation>
    <scope>NUCLEOTIDE SEQUENCE [LARGE SCALE GENOMIC DNA]</scope>
    <source>
        <strain evidence="2 4">KCTC 42856</strain>
    </source>
</reference>
<feature type="transmembrane region" description="Helical" evidence="1">
    <location>
        <begin position="369"/>
        <end position="387"/>
    </location>
</feature>
<accession>Q9F206</accession>
<evidence type="ECO:0000313" key="4">
    <source>
        <dbReference type="Proteomes" id="UP000060699"/>
    </source>
</evidence>
<dbReference type="EMBL" id="AB028938">
    <property type="protein sequence ID" value="BAB19672.1"/>
    <property type="molecule type" value="Genomic_DNA"/>
</dbReference>
<feature type="transmembrane region" description="Helical" evidence="1">
    <location>
        <begin position="306"/>
        <end position="324"/>
    </location>
</feature>
<proteinExistence type="predicted"/>
<evidence type="ECO:0000256" key="1">
    <source>
        <dbReference type="SAM" id="Phobius"/>
    </source>
</evidence>
<name>Q9F206_9BURK</name>
<reference evidence="3" key="1">
    <citation type="journal article" date="2002" name="Appl. Environ. Microbiol.">
        <title>Photosynthetic apparatus in Roseateles depolymerans 61A is transcriptionally induced by carbon limitation.</title>
        <authorList>
            <person name="Suyama T."/>
            <person name="Shigematsu T."/>
            <person name="Suzuki T."/>
            <person name="Tokiwa Y."/>
            <person name="Kanagawa T."/>
            <person name="Nagashima K.V."/>
            <person name="Hanada S."/>
        </authorList>
    </citation>
    <scope>NUCLEOTIDE SEQUENCE</scope>
    <source>
        <strain evidence="3">61A - DSM11813</strain>
    </source>
</reference>
<feature type="transmembrane region" description="Helical" evidence="1">
    <location>
        <begin position="39"/>
        <end position="63"/>
    </location>
</feature>
<dbReference type="TCDB" id="2.A.111.2.1">
    <property type="family name" value="the na(+)/h(+) antiporter-e (nhae) family"/>
</dbReference>
<dbReference type="InterPro" id="IPR009978">
    <property type="entry name" value="Na_H_antiport_3"/>
</dbReference>
<keyword evidence="1" id="KW-0812">Transmembrane</keyword>
<feature type="transmembrane region" description="Helical" evidence="1">
    <location>
        <begin position="253"/>
        <end position="271"/>
    </location>
</feature>
<dbReference type="RefSeq" id="WP_198164902.1">
    <property type="nucleotide sequence ID" value="NZ_CP013729.1"/>
</dbReference>
<keyword evidence="4" id="KW-1185">Reference proteome</keyword>
<gene>
    <name evidence="3" type="primary">ORF428</name>
    <name evidence="2" type="ORF">RD2015_1049</name>
</gene>
<dbReference type="Pfam" id="PF07399">
    <property type="entry name" value="Na_H_antiport_3"/>
    <property type="match status" value="1"/>
</dbReference>
<feature type="transmembrane region" description="Helical" evidence="1">
    <location>
        <begin position="407"/>
        <end position="425"/>
    </location>
</feature>
<feature type="transmembrane region" description="Helical" evidence="1">
    <location>
        <begin position="336"/>
        <end position="357"/>
    </location>
</feature>
<dbReference type="PATRIC" id="fig|76731.3.peg.1068"/>
<evidence type="ECO:0000313" key="2">
    <source>
        <dbReference type="EMBL" id="ALV05543.1"/>
    </source>
</evidence>